<proteinExistence type="predicted"/>
<gene>
    <name evidence="1" type="ORF">KQI20_05470</name>
</gene>
<dbReference type="RefSeq" id="WP_216569021.1">
    <property type="nucleotide sequence ID" value="NZ_JAHLOQ010000011.1"/>
</dbReference>
<organism evidence="1 2">
    <name type="scientific">Intestinibacter bartlettii</name>
    <dbReference type="NCBI Taxonomy" id="261299"/>
    <lineage>
        <taxon>Bacteria</taxon>
        <taxon>Bacillati</taxon>
        <taxon>Bacillota</taxon>
        <taxon>Clostridia</taxon>
        <taxon>Peptostreptococcales</taxon>
        <taxon>Peptostreptococcaceae</taxon>
        <taxon>Intestinibacter</taxon>
    </lineage>
</organism>
<name>A0ABS6DWV0_9FIRM</name>
<evidence type="ECO:0000313" key="1">
    <source>
        <dbReference type="EMBL" id="MBU5335883.1"/>
    </source>
</evidence>
<reference evidence="1 2" key="1">
    <citation type="submission" date="2021-06" db="EMBL/GenBank/DDBJ databases">
        <authorList>
            <person name="Sun Q."/>
            <person name="Li D."/>
        </authorList>
    </citation>
    <scope>NUCLEOTIDE SEQUENCE [LARGE SCALE GENOMIC DNA]</scope>
    <source>
        <strain evidence="1 2">N19</strain>
    </source>
</reference>
<keyword evidence="2" id="KW-1185">Reference proteome</keyword>
<sequence length="66" mass="7581">MTKEQRIANIVADLEGWEVKSDENGSYLEVKLGEFLLEMDSSDIPNIDTLTKEELATIIFDKYLEQ</sequence>
<protein>
    <submittedName>
        <fullName evidence="1">Uncharacterized protein</fullName>
    </submittedName>
</protein>
<dbReference type="EMBL" id="JAHLOQ010000011">
    <property type="protein sequence ID" value="MBU5335883.1"/>
    <property type="molecule type" value="Genomic_DNA"/>
</dbReference>
<dbReference type="Proteomes" id="UP001196301">
    <property type="component" value="Unassembled WGS sequence"/>
</dbReference>
<comment type="caution">
    <text evidence="1">The sequence shown here is derived from an EMBL/GenBank/DDBJ whole genome shotgun (WGS) entry which is preliminary data.</text>
</comment>
<evidence type="ECO:0000313" key="2">
    <source>
        <dbReference type="Proteomes" id="UP001196301"/>
    </source>
</evidence>
<accession>A0ABS6DWV0</accession>